<evidence type="ECO:0000313" key="10">
    <source>
        <dbReference type="EMBL" id="HJC05570.1"/>
    </source>
</evidence>
<comment type="caution">
    <text evidence="10">The sequence shown here is derived from an EMBL/GenBank/DDBJ whole genome shotgun (WGS) entry which is preliminary data.</text>
</comment>
<dbReference type="GO" id="GO:0006308">
    <property type="term" value="P:DNA catabolic process"/>
    <property type="evidence" value="ECO:0007669"/>
    <property type="project" value="UniProtKB-UniRule"/>
</dbReference>
<dbReference type="EMBL" id="DWWT01000022">
    <property type="protein sequence ID" value="HJC05570.1"/>
    <property type="molecule type" value="Genomic_DNA"/>
</dbReference>
<comment type="subcellular location">
    <subcellularLocation>
        <location evidence="5 6">Cytoplasm</location>
    </subcellularLocation>
</comment>
<sequence>MASVYSVSQVTAYIKNMFTQDFALNRISIKGEVSNCKYHTSGHIYFTLKDGGAQIAAVMFSSQRKGLDFELAEGQQVVATGTVDVYERDGRYQLYARRIERDGTGDLYARFEKLKRELAEMGMFDSCYKQPIPRYALRVGVVTAPTGAAIRDIMNISARRNPYVQLVLCPALVQGEQAPASIVRGIRRLDSMGLDVLIVGRGGGSIEDLWAFNEECVARAIFDCQTPVISAVGHETDVTIADYAADLRVPTPSAAAELAVFDYRQFEEQIGHARQRLNRLMGQALERRRFRLEQGRMKLRLYSPQRQVDERRQRLADLESRLGEIAGERTAACRQRVKDCRSFLERQMERSLREGKHRLALDAGRLDALSPLKKLGGGYGYVTDEADRRIVSVAQIDVGIRIRVRLRDGCLKARVEEAKGGDSFAQKEDGRGEGDPHSTGGEPRH</sequence>
<accession>A0A9D2SGR3</accession>
<dbReference type="EC" id="3.1.11.6" evidence="5"/>
<evidence type="ECO:0000256" key="1">
    <source>
        <dbReference type="ARBA" id="ARBA00022490"/>
    </source>
</evidence>
<evidence type="ECO:0000259" key="9">
    <source>
        <dbReference type="Pfam" id="PF13742"/>
    </source>
</evidence>
<dbReference type="CDD" id="cd04489">
    <property type="entry name" value="ExoVII_LU_OBF"/>
    <property type="match status" value="1"/>
</dbReference>
<keyword evidence="4 5" id="KW-0269">Exonuclease</keyword>
<evidence type="ECO:0000256" key="7">
    <source>
        <dbReference type="SAM" id="MobiDB-lite"/>
    </source>
</evidence>
<dbReference type="InterPro" id="IPR025824">
    <property type="entry name" value="OB-fold_nuc-bd_dom"/>
</dbReference>
<dbReference type="HAMAP" id="MF_00378">
    <property type="entry name" value="Exonuc_7_L"/>
    <property type="match status" value="1"/>
</dbReference>
<dbReference type="AlphaFoldDB" id="A0A9D2SGR3"/>
<comment type="function">
    <text evidence="5">Bidirectionally degrades single-stranded DNA into large acid-insoluble oligonucleotides, which are then degraded further into small acid-soluble oligonucleotides.</text>
</comment>
<gene>
    <name evidence="5 10" type="primary">xseA</name>
    <name evidence="10" type="ORF">H9704_05370</name>
</gene>
<keyword evidence="3 5" id="KW-0378">Hydrolase</keyword>
<dbReference type="GO" id="GO:0003676">
    <property type="term" value="F:nucleic acid binding"/>
    <property type="evidence" value="ECO:0007669"/>
    <property type="project" value="InterPro"/>
</dbReference>
<reference evidence="10" key="2">
    <citation type="submission" date="2021-04" db="EMBL/GenBank/DDBJ databases">
        <authorList>
            <person name="Gilroy R."/>
        </authorList>
    </citation>
    <scope>NUCLEOTIDE SEQUENCE</scope>
    <source>
        <strain evidence="10">CHK180-15479</strain>
    </source>
</reference>
<comment type="subunit">
    <text evidence="5">Heterooligomer composed of large and small subunits.</text>
</comment>
<comment type="catalytic activity">
    <reaction evidence="5 6">
        <text>Exonucleolytic cleavage in either 5'- to 3'- or 3'- to 5'-direction to yield nucleoside 5'-phosphates.</text>
        <dbReference type="EC" id="3.1.11.6"/>
    </reaction>
</comment>
<feature type="domain" description="Exonuclease VII large subunit C-terminal" evidence="8">
    <location>
        <begin position="123"/>
        <end position="413"/>
    </location>
</feature>
<feature type="region of interest" description="Disordered" evidence="7">
    <location>
        <begin position="421"/>
        <end position="445"/>
    </location>
</feature>
<evidence type="ECO:0000259" key="8">
    <source>
        <dbReference type="Pfam" id="PF02601"/>
    </source>
</evidence>
<keyword evidence="2 5" id="KW-0540">Nuclease</keyword>
<dbReference type="GO" id="GO:0008855">
    <property type="term" value="F:exodeoxyribonuclease VII activity"/>
    <property type="evidence" value="ECO:0007669"/>
    <property type="project" value="UniProtKB-UniRule"/>
</dbReference>
<evidence type="ECO:0000256" key="5">
    <source>
        <dbReference type="HAMAP-Rule" id="MF_00378"/>
    </source>
</evidence>
<dbReference type="GO" id="GO:0009318">
    <property type="term" value="C:exodeoxyribonuclease VII complex"/>
    <property type="evidence" value="ECO:0007669"/>
    <property type="project" value="UniProtKB-UniRule"/>
</dbReference>
<protein>
    <recommendedName>
        <fullName evidence="5">Exodeoxyribonuclease 7 large subunit</fullName>
        <ecNumber evidence="5">3.1.11.6</ecNumber>
    </recommendedName>
    <alternativeName>
        <fullName evidence="5">Exodeoxyribonuclease VII large subunit</fullName>
        <shortName evidence="5">Exonuclease VII large subunit</shortName>
    </alternativeName>
</protein>
<evidence type="ECO:0000256" key="2">
    <source>
        <dbReference type="ARBA" id="ARBA00022722"/>
    </source>
</evidence>
<dbReference type="InterPro" id="IPR020579">
    <property type="entry name" value="Exonuc_VII_lsu_C"/>
</dbReference>
<dbReference type="Pfam" id="PF13742">
    <property type="entry name" value="tRNA_anti_2"/>
    <property type="match status" value="1"/>
</dbReference>
<dbReference type="Proteomes" id="UP000823910">
    <property type="component" value="Unassembled WGS sequence"/>
</dbReference>
<dbReference type="PANTHER" id="PTHR30008">
    <property type="entry name" value="EXODEOXYRIBONUCLEASE 7 LARGE SUBUNIT"/>
    <property type="match status" value="1"/>
</dbReference>
<evidence type="ECO:0000313" key="11">
    <source>
        <dbReference type="Proteomes" id="UP000823910"/>
    </source>
</evidence>
<dbReference type="NCBIfam" id="TIGR00237">
    <property type="entry name" value="xseA"/>
    <property type="match status" value="1"/>
</dbReference>
<dbReference type="PANTHER" id="PTHR30008:SF0">
    <property type="entry name" value="EXODEOXYRIBONUCLEASE 7 LARGE SUBUNIT"/>
    <property type="match status" value="1"/>
</dbReference>
<comment type="similarity">
    <text evidence="5 6">Belongs to the XseA family.</text>
</comment>
<organism evidence="10 11">
    <name type="scientific">Candidatus Enterocloster excrementipullorum</name>
    <dbReference type="NCBI Taxonomy" id="2838559"/>
    <lineage>
        <taxon>Bacteria</taxon>
        <taxon>Bacillati</taxon>
        <taxon>Bacillota</taxon>
        <taxon>Clostridia</taxon>
        <taxon>Lachnospirales</taxon>
        <taxon>Lachnospiraceae</taxon>
        <taxon>Enterocloster</taxon>
    </lineage>
</organism>
<evidence type="ECO:0000256" key="3">
    <source>
        <dbReference type="ARBA" id="ARBA00022801"/>
    </source>
</evidence>
<keyword evidence="1 5" id="KW-0963">Cytoplasm</keyword>
<proteinExistence type="inferred from homology"/>
<evidence type="ECO:0000256" key="4">
    <source>
        <dbReference type="ARBA" id="ARBA00022839"/>
    </source>
</evidence>
<name>A0A9D2SGR3_9FIRM</name>
<dbReference type="InterPro" id="IPR003753">
    <property type="entry name" value="Exonuc_VII_L"/>
</dbReference>
<evidence type="ECO:0000256" key="6">
    <source>
        <dbReference type="RuleBase" id="RU004355"/>
    </source>
</evidence>
<dbReference type="GO" id="GO:0005737">
    <property type="term" value="C:cytoplasm"/>
    <property type="evidence" value="ECO:0007669"/>
    <property type="project" value="UniProtKB-SubCell"/>
</dbReference>
<feature type="domain" description="OB-fold nucleic acid binding" evidence="9">
    <location>
        <begin position="5"/>
        <end position="100"/>
    </location>
</feature>
<dbReference type="Pfam" id="PF02601">
    <property type="entry name" value="Exonuc_VII_L"/>
    <property type="match status" value="1"/>
</dbReference>
<reference evidence="10" key="1">
    <citation type="journal article" date="2021" name="PeerJ">
        <title>Extensive microbial diversity within the chicken gut microbiome revealed by metagenomics and culture.</title>
        <authorList>
            <person name="Gilroy R."/>
            <person name="Ravi A."/>
            <person name="Getino M."/>
            <person name="Pursley I."/>
            <person name="Horton D.L."/>
            <person name="Alikhan N.F."/>
            <person name="Baker D."/>
            <person name="Gharbi K."/>
            <person name="Hall N."/>
            <person name="Watson M."/>
            <person name="Adriaenssens E.M."/>
            <person name="Foster-Nyarko E."/>
            <person name="Jarju S."/>
            <person name="Secka A."/>
            <person name="Antonio M."/>
            <person name="Oren A."/>
            <person name="Chaudhuri R.R."/>
            <person name="La Ragione R."/>
            <person name="Hildebrand F."/>
            <person name="Pallen M.J."/>
        </authorList>
    </citation>
    <scope>NUCLEOTIDE SEQUENCE</scope>
    <source>
        <strain evidence="10">CHK180-15479</strain>
    </source>
</reference>